<gene>
    <name evidence="3" type="ORF">DRV84_02980</name>
</gene>
<evidence type="ECO:0000259" key="2">
    <source>
        <dbReference type="Pfam" id="PF09835"/>
    </source>
</evidence>
<feature type="domain" description="DUF2062" evidence="2">
    <location>
        <begin position="27"/>
        <end position="193"/>
    </location>
</feature>
<dbReference type="AlphaFoldDB" id="A0A3D9BYV8"/>
<dbReference type="Proteomes" id="UP000257131">
    <property type="component" value="Unassembled WGS sequence"/>
</dbReference>
<dbReference type="PANTHER" id="PTHR40547:SF1">
    <property type="entry name" value="SLL0298 PROTEIN"/>
    <property type="match status" value="1"/>
</dbReference>
<name>A0A3D9BYV8_9RHOB</name>
<evidence type="ECO:0000256" key="1">
    <source>
        <dbReference type="SAM" id="Phobius"/>
    </source>
</evidence>
<dbReference type="EMBL" id="QOHR01000002">
    <property type="protein sequence ID" value="REC58541.1"/>
    <property type="molecule type" value="Genomic_DNA"/>
</dbReference>
<sequence length="222" mass="25047">MVFKRRDKRPWWKIMAEALWPRGGWRRAFRYVQHRLNRLPGSPERIGRGIWSGIFVTFTPYFGLHFVMSALLAWAIRGNVIAALLATFFGNPLTFLPIAVISLQTGHLVLGTEFEEGAQSSLWDKFAVAGRDLNDNFWAFMQGAPQDWSGLAAFWGEVLWPYTVGGLIAGFFAASAVYLLTVPVIRAYQKRRAAKIRRSLDAKLLKIRRRHAAGADAGRGPE</sequence>
<dbReference type="OrthoDB" id="7360463at2"/>
<keyword evidence="1" id="KW-0472">Membrane</keyword>
<evidence type="ECO:0000313" key="3">
    <source>
        <dbReference type="EMBL" id="REC58541.1"/>
    </source>
</evidence>
<proteinExistence type="predicted"/>
<organism evidence="3 4">
    <name type="scientific">Rhodosalinus sediminis</name>
    <dbReference type="NCBI Taxonomy" id="1940533"/>
    <lineage>
        <taxon>Bacteria</taxon>
        <taxon>Pseudomonadati</taxon>
        <taxon>Pseudomonadota</taxon>
        <taxon>Alphaproteobacteria</taxon>
        <taxon>Rhodobacterales</taxon>
        <taxon>Paracoccaceae</taxon>
        <taxon>Rhodosalinus</taxon>
    </lineage>
</organism>
<keyword evidence="1" id="KW-0812">Transmembrane</keyword>
<dbReference type="InterPro" id="IPR018639">
    <property type="entry name" value="DUF2062"/>
</dbReference>
<dbReference type="Pfam" id="PF09835">
    <property type="entry name" value="DUF2062"/>
    <property type="match status" value="1"/>
</dbReference>
<evidence type="ECO:0000313" key="4">
    <source>
        <dbReference type="Proteomes" id="UP000257131"/>
    </source>
</evidence>
<dbReference type="RefSeq" id="WP_115978371.1">
    <property type="nucleotide sequence ID" value="NZ_CAJXNW010000049.1"/>
</dbReference>
<feature type="transmembrane region" description="Helical" evidence="1">
    <location>
        <begin position="164"/>
        <end position="188"/>
    </location>
</feature>
<keyword evidence="4" id="KW-1185">Reference proteome</keyword>
<dbReference type="PANTHER" id="PTHR40547">
    <property type="entry name" value="SLL0298 PROTEIN"/>
    <property type="match status" value="1"/>
</dbReference>
<keyword evidence="1" id="KW-1133">Transmembrane helix</keyword>
<reference evidence="3 4" key="1">
    <citation type="journal article" date="2017" name="Int. J. Syst. Evol. Microbiol.">
        <title>Rhodosalinus sediminis gen. nov., sp. nov., isolated from marine saltern.</title>
        <authorList>
            <person name="Guo L.Y."/>
            <person name="Ling S.K."/>
            <person name="Li C.M."/>
            <person name="Chen G.J."/>
            <person name="Du Z.J."/>
        </authorList>
    </citation>
    <scope>NUCLEOTIDE SEQUENCE [LARGE SCALE GENOMIC DNA]</scope>
    <source>
        <strain evidence="3 4">WDN1C137</strain>
    </source>
</reference>
<feature type="transmembrane region" description="Helical" evidence="1">
    <location>
        <begin position="50"/>
        <end position="74"/>
    </location>
</feature>
<accession>A0A3D9BYV8</accession>
<protein>
    <submittedName>
        <fullName evidence="3">DUF2062 domain-containing protein</fullName>
    </submittedName>
</protein>
<comment type="caution">
    <text evidence="3">The sequence shown here is derived from an EMBL/GenBank/DDBJ whole genome shotgun (WGS) entry which is preliminary data.</text>
</comment>
<feature type="transmembrane region" description="Helical" evidence="1">
    <location>
        <begin position="81"/>
        <end position="103"/>
    </location>
</feature>